<name>A0A6L2LCL9_TANCI</name>
<reference evidence="1" key="1">
    <citation type="journal article" date="2019" name="Sci. Rep.">
        <title>Draft genome of Tanacetum cinerariifolium, the natural source of mosquito coil.</title>
        <authorList>
            <person name="Yamashiro T."/>
            <person name="Shiraishi A."/>
            <person name="Satake H."/>
            <person name="Nakayama K."/>
        </authorList>
    </citation>
    <scope>NUCLEOTIDE SEQUENCE</scope>
</reference>
<dbReference type="EMBL" id="BKCJ010003990">
    <property type="protein sequence ID" value="GEU58372.1"/>
    <property type="molecule type" value="Genomic_DNA"/>
</dbReference>
<comment type="caution">
    <text evidence="1">The sequence shown here is derived from an EMBL/GenBank/DDBJ whole genome shotgun (WGS) entry which is preliminary data.</text>
</comment>
<dbReference type="AlphaFoldDB" id="A0A6L2LCL9"/>
<evidence type="ECO:0000313" key="1">
    <source>
        <dbReference type="EMBL" id="GEU58372.1"/>
    </source>
</evidence>
<organism evidence="1">
    <name type="scientific">Tanacetum cinerariifolium</name>
    <name type="common">Dalmatian daisy</name>
    <name type="synonym">Chrysanthemum cinerariifolium</name>
    <dbReference type="NCBI Taxonomy" id="118510"/>
    <lineage>
        <taxon>Eukaryota</taxon>
        <taxon>Viridiplantae</taxon>
        <taxon>Streptophyta</taxon>
        <taxon>Embryophyta</taxon>
        <taxon>Tracheophyta</taxon>
        <taxon>Spermatophyta</taxon>
        <taxon>Magnoliopsida</taxon>
        <taxon>eudicotyledons</taxon>
        <taxon>Gunneridae</taxon>
        <taxon>Pentapetalae</taxon>
        <taxon>asterids</taxon>
        <taxon>campanulids</taxon>
        <taxon>Asterales</taxon>
        <taxon>Asteraceae</taxon>
        <taxon>Asteroideae</taxon>
        <taxon>Anthemideae</taxon>
        <taxon>Anthemidinae</taxon>
        <taxon>Tanacetum</taxon>
    </lineage>
</organism>
<accession>A0A6L2LCL9</accession>
<sequence>MNQNYFEPIPSYFDFDRPSQYPIDQSPPQKMSIQDMEDLKLQYLEEMKSMINQIQIEDYCNERIDIHYRRECEINIDDLKESNIPLNKINSQDPLSIAITLILSTIEHEDSLNIGEEDLSTIPEKESDEFIKSSVKDFVLIPSESEDTSDSECDLPFCGDEVDEIKLLLHRDPSTPKMSVASILEGFTNEPHLKKNDDLFDFQSKENEWKKILYDAPINDLMTEDKVFDLGI</sequence>
<proteinExistence type="predicted"/>
<protein>
    <submittedName>
        <fullName evidence="1">Uncharacterized protein</fullName>
    </submittedName>
</protein>
<gene>
    <name evidence="1" type="ORF">Tci_030350</name>
</gene>